<comment type="caution">
    <text evidence="2">The sequence shown here is derived from an EMBL/GenBank/DDBJ whole genome shotgun (WGS) entry which is preliminary data.</text>
</comment>
<keyword evidence="1" id="KW-0732">Signal</keyword>
<reference evidence="3" key="1">
    <citation type="submission" date="2017-05" db="EMBL/GenBank/DDBJ databases">
        <authorList>
            <person name="Lin X."/>
        </authorList>
    </citation>
    <scope>NUCLEOTIDE SEQUENCE [LARGE SCALE GENOMIC DNA]</scope>
    <source>
        <strain evidence="3">JLT2012</strain>
    </source>
</reference>
<sequence length="215" mass="23889">MLRKFVLAVQMRTFLAALVALCALVWSAPGAAQVTIAFWSQDTGEYFPHAFVTLRGHMKDGEVVDESYGFTVKTVSPLILLTDVAGKIDFTEPDYMANSDVWFELDIDDRQVERVRSLVTEWGDEGDNTYSLNNRNCVHFVAEAMRRSGLVVEPREELMKKPKSFTIHQMELNADEVNQLGMSAPDYWALLEKRDAGAMEAAQTSAGAEAASGSN</sequence>
<protein>
    <recommendedName>
        <fullName evidence="4">DUF4105 domain-containing protein</fullName>
    </recommendedName>
</protein>
<feature type="signal peptide" evidence="1">
    <location>
        <begin position="1"/>
        <end position="32"/>
    </location>
</feature>
<keyword evidence="3" id="KW-1185">Reference proteome</keyword>
<dbReference type="EMBL" id="NFZT01000001">
    <property type="protein sequence ID" value="OWV33970.1"/>
    <property type="molecule type" value="Genomic_DNA"/>
</dbReference>
<dbReference type="AlphaFoldDB" id="A0A219B6I4"/>
<gene>
    <name evidence="2" type="ORF">B5C34_11190</name>
</gene>
<evidence type="ECO:0000256" key="1">
    <source>
        <dbReference type="SAM" id="SignalP"/>
    </source>
</evidence>
<proteinExistence type="predicted"/>
<accession>A0A219B6I4</accession>
<dbReference type="OrthoDB" id="7424408at2"/>
<dbReference type="RefSeq" id="WP_088712669.1">
    <property type="nucleotide sequence ID" value="NZ_NFZT01000001.1"/>
</dbReference>
<evidence type="ECO:0000313" key="2">
    <source>
        <dbReference type="EMBL" id="OWV33970.1"/>
    </source>
</evidence>
<evidence type="ECO:0008006" key="4">
    <source>
        <dbReference type="Google" id="ProtNLM"/>
    </source>
</evidence>
<organism evidence="2 3">
    <name type="scientific">Pacificimonas flava</name>
    <dbReference type="NCBI Taxonomy" id="1234595"/>
    <lineage>
        <taxon>Bacteria</taxon>
        <taxon>Pseudomonadati</taxon>
        <taxon>Pseudomonadota</taxon>
        <taxon>Alphaproteobacteria</taxon>
        <taxon>Sphingomonadales</taxon>
        <taxon>Sphingosinicellaceae</taxon>
        <taxon>Pacificimonas</taxon>
    </lineage>
</organism>
<feature type="chain" id="PRO_5011120102" description="DUF4105 domain-containing protein" evidence="1">
    <location>
        <begin position="33"/>
        <end position="215"/>
    </location>
</feature>
<dbReference type="Proteomes" id="UP000198462">
    <property type="component" value="Unassembled WGS sequence"/>
</dbReference>
<evidence type="ECO:0000313" key="3">
    <source>
        <dbReference type="Proteomes" id="UP000198462"/>
    </source>
</evidence>
<name>A0A219B6I4_9SPHN</name>